<reference evidence="3" key="1">
    <citation type="journal article" date="2018" name="Nat. Microbiol.">
        <title>Leveraging single-cell genomics to expand the fungal tree of life.</title>
        <authorList>
            <person name="Ahrendt S.R."/>
            <person name="Quandt C.A."/>
            <person name="Ciobanu D."/>
            <person name="Clum A."/>
            <person name="Salamov A."/>
            <person name="Andreopoulos B."/>
            <person name="Cheng J.F."/>
            <person name="Woyke T."/>
            <person name="Pelin A."/>
            <person name="Henrissat B."/>
            <person name="Reynolds N.K."/>
            <person name="Benny G.L."/>
            <person name="Smith M.E."/>
            <person name="James T.Y."/>
            <person name="Grigoriev I.V."/>
        </authorList>
    </citation>
    <scope>NUCLEOTIDE SEQUENCE [LARGE SCALE GENOMIC DNA]</scope>
    <source>
        <strain evidence="3">ATCC 52028</strain>
    </source>
</reference>
<accession>A0A4P9X6A7</accession>
<feature type="region of interest" description="Disordered" evidence="1">
    <location>
        <begin position="266"/>
        <end position="288"/>
    </location>
</feature>
<dbReference type="Proteomes" id="UP000274922">
    <property type="component" value="Unassembled WGS sequence"/>
</dbReference>
<dbReference type="EMBL" id="ML014202">
    <property type="protein sequence ID" value="RKP00717.1"/>
    <property type="molecule type" value="Genomic_DNA"/>
</dbReference>
<dbReference type="AlphaFoldDB" id="A0A4P9X6A7"/>
<protein>
    <submittedName>
        <fullName evidence="2">Uncharacterized protein</fullName>
    </submittedName>
</protein>
<sequence length="288" mass="31594">MLCRSSRAVPSRALRSLVPLVQGSLPAPCTARAFSQARVLGFPRAPPIADLLARGAARVGTRYQPPTRNPYVDSYAATWSTHPESLFCCCGDATHRRRLGISHSLTEADVEAIEAQIRTVVERYVVCDTPEQWRAVEFADLALKSRVVRDVMAALDIAFTNPELTNIYDVPTLIAATTLHREGRVYYDDMFDVRDPVATFFARHRGPHAVVYTTEASEADRVYVPQLLPHESPLPPNLAFKPMRPKRYEAVVKPWLADTKPMADDAAAAAATDAPAAPAPGASAFQEV</sequence>
<organism evidence="2 3">
    <name type="scientific">Caulochytrium protostelioides</name>
    <dbReference type="NCBI Taxonomy" id="1555241"/>
    <lineage>
        <taxon>Eukaryota</taxon>
        <taxon>Fungi</taxon>
        <taxon>Fungi incertae sedis</taxon>
        <taxon>Chytridiomycota</taxon>
        <taxon>Chytridiomycota incertae sedis</taxon>
        <taxon>Chytridiomycetes</taxon>
        <taxon>Caulochytriales</taxon>
        <taxon>Caulochytriaceae</taxon>
        <taxon>Caulochytrium</taxon>
    </lineage>
</organism>
<name>A0A4P9X6A7_9FUNG</name>
<evidence type="ECO:0000256" key="1">
    <source>
        <dbReference type="SAM" id="MobiDB-lite"/>
    </source>
</evidence>
<gene>
    <name evidence="2" type="ORF">CXG81DRAFT_19373</name>
</gene>
<evidence type="ECO:0000313" key="2">
    <source>
        <dbReference type="EMBL" id="RKP00717.1"/>
    </source>
</evidence>
<evidence type="ECO:0000313" key="3">
    <source>
        <dbReference type="Proteomes" id="UP000274922"/>
    </source>
</evidence>
<proteinExistence type="predicted"/>
<keyword evidence="3" id="KW-1185">Reference proteome</keyword>